<dbReference type="RefSeq" id="WP_164012558.1">
    <property type="nucleotide sequence ID" value="NZ_WUFT01000012.1"/>
</dbReference>
<protein>
    <recommendedName>
        <fullName evidence="4">DUF4350 domain-containing protein</fullName>
    </recommendedName>
</protein>
<keyword evidence="1" id="KW-0472">Membrane</keyword>
<reference evidence="2 3" key="1">
    <citation type="submission" date="2019-12" db="EMBL/GenBank/DDBJ databases">
        <title>Rhizobium genotypes associated with high levels of biological nitrogen fixation by grain legumes in a temperate-maritime cropping system.</title>
        <authorList>
            <person name="Maluk M."/>
            <person name="Francesc Ferrando Molina F."/>
            <person name="Lopez Del Egido L."/>
            <person name="Lafos M."/>
            <person name="Langarica-Fuentes A."/>
            <person name="Gebre Yohannes G."/>
            <person name="Young M.W."/>
            <person name="Martin P."/>
            <person name="Gantlett R."/>
            <person name="Kenicer G."/>
            <person name="Hawes C."/>
            <person name="Begg G.S."/>
            <person name="Quilliam R.S."/>
            <person name="Squire G.R."/>
            <person name="Poole P.S."/>
            <person name="Young P.W."/>
            <person name="Iannetta P.M."/>
            <person name="James E.K."/>
        </authorList>
    </citation>
    <scope>NUCLEOTIDE SEQUENCE [LARGE SCALE GENOMIC DNA]</scope>
    <source>
        <strain evidence="2 3">JHI366</strain>
    </source>
</reference>
<dbReference type="EMBL" id="WUFT01000012">
    <property type="protein sequence ID" value="NEJ72756.1"/>
    <property type="molecule type" value="Genomic_DNA"/>
</dbReference>
<evidence type="ECO:0000313" key="3">
    <source>
        <dbReference type="Proteomes" id="UP000471753"/>
    </source>
</evidence>
<evidence type="ECO:0000256" key="1">
    <source>
        <dbReference type="SAM" id="Phobius"/>
    </source>
</evidence>
<accession>A0A7K3UGF7</accession>
<keyword evidence="1" id="KW-1133">Transmembrane helix</keyword>
<organism evidence="2 3">
    <name type="scientific">Rhizobium phaseoli</name>
    <dbReference type="NCBI Taxonomy" id="396"/>
    <lineage>
        <taxon>Bacteria</taxon>
        <taxon>Pseudomonadati</taxon>
        <taxon>Pseudomonadota</taxon>
        <taxon>Alphaproteobacteria</taxon>
        <taxon>Hyphomicrobiales</taxon>
        <taxon>Rhizobiaceae</taxon>
        <taxon>Rhizobium/Agrobacterium group</taxon>
        <taxon>Rhizobium</taxon>
    </lineage>
</organism>
<keyword evidence="1" id="KW-0812">Transmembrane</keyword>
<comment type="caution">
    <text evidence="2">The sequence shown here is derived from an EMBL/GenBank/DDBJ whole genome shotgun (WGS) entry which is preliminary data.</text>
</comment>
<feature type="transmembrane region" description="Helical" evidence="1">
    <location>
        <begin position="286"/>
        <end position="307"/>
    </location>
</feature>
<evidence type="ECO:0008006" key="4">
    <source>
        <dbReference type="Google" id="ProtNLM"/>
    </source>
</evidence>
<dbReference type="AlphaFoldDB" id="A0A7K3UGF7"/>
<dbReference type="Proteomes" id="UP000471753">
    <property type="component" value="Unassembled WGS sequence"/>
</dbReference>
<sequence length="431" mass="47085">MRKSAPVLILVLVLGLAALALFWLPRDDDYDYSPLGSKGLQVWLEAKGIAIVRSNAHVTKARSQISLRILSLPLSKDEAGAPRDKAAAPGADEQTGEAGLESWSYEAINHELPTLITMPKWRGSVLKDGVARQSDLVALADIHEELDKIDPLDFRLDRYGPDFEQAQPSLEPGQPVKIALYEAQTFDRESLPRRCHELAGMPSGALIVQCEDNPFVYLLSDPDLLNNHGLALADNAAFAVSLIQHLRGAGETRPVYLDTAGQPLDSEKPVDEGKSYERSGSDLQRFFAYPLSIIWGMLLVVAAICFWRGACRFGPPLREASANIELSKTAAIEATARLLRLSGNDGRMAGQFVLHLLADKAQLLFGSGAGNQAGIARLFQRLARRDKAGAQALHAAAEALIERGHVMTRADLHRHLEIFRKLLGSIELGSR</sequence>
<proteinExistence type="predicted"/>
<evidence type="ECO:0000313" key="2">
    <source>
        <dbReference type="EMBL" id="NEJ72756.1"/>
    </source>
</evidence>
<gene>
    <name evidence="2" type="ORF">GR197_19805</name>
</gene>
<name>A0A7K3UGF7_9HYPH</name>